<proteinExistence type="inferred from homology"/>
<name>A0A6B2QZZ6_9BURK</name>
<gene>
    <name evidence="4" type="ORF">G3I67_09540</name>
</gene>
<dbReference type="Gene3D" id="3.90.25.10">
    <property type="entry name" value="UDP-galactose 4-epimerase, domain 1"/>
    <property type="match status" value="1"/>
</dbReference>
<protein>
    <submittedName>
        <fullName evidence="4">NAD-dependent epimerase/dehydratase family protein</fullName>
    </submittedName>
</protein>
<comment type="pathway">
    <text evidence="1">Bacterial outer membrane biogenesis; LPS O-antigen biosynthesis.</text>
</comment>
<dbReference type="RefSeq" id="WP_163654662.1">
    <property type="nucleotide sequence ID" value="NZ_JAAGRN010000005.1"/>
</dbReference>
<evidence type="ECO:0000259" key="3">
    <source>
        <dbReference type="Pfam" id="PF01370"/>
    </source>
</evidence>
<sequence length="330" mass="37440">MFYLNKKILITGGLGFIGSNLARSLVNQGAKVTLIDSLIPQYGGNNFNIDDIKNEVVINISDVRDTYAMEYLIKDQEYVFNLAGQTSHLDSMTDPKTDLDINAAAQLSLLEVCRAKNPQTKIIFASTRQLYGKPDYLPVDEKHPIRPVDVNGINKLAGEWYHLLYNNVYGLRTCALRLTNTYGNGMRVKDARQTFLGIWIRRMIEGDPIEIFGDGLQKRDFNHVDDCVEALLLAGQSETANGKVYNLGSQEVIDLKSLAQLMIGISPGAQYKMIPFPPERKAIDIGDYYSDFSLIRHELGWQPKTSLKNGLEKTLQYYKEHHRHYWDIQS</sequence>
<comment type="similarity">
    <text evidence="2">Belongs to the NAD(P)-dependent epimerase/dehydratase family.</text>
</comment>
<dbReference type="Gene3D" id="3.40.50.720">
    <property type="entry name" value="NAD(P)-binding Rossmann-like Domain"/>
    <property type="match status" value="1"/>
</dbReference>
<evidence type="ECO:0000256" key="2">
    <source>
        <dbReference type="ARBA" id="ARBA00007637"/>
    </source>
</evidence>
<dbReference type="EMBL" id="JAAGRN010000005">
    <property type="protein sequence ID" value="NDY83473.1"/>
    <property type="molecule type" value="Genomic_DNA"/>
</dbReference>
<dbReference type="InterPro" id="IPR036291">
    <property type="entry name" value="NAD(P)-bd_dom_sf"/>
</dbReference>
<dbReference type="SUPFAM" id="SSF51735">
    <property type="entry name" value="NAD(P)-binding Rossmann-fold domains"/>
    <property type="match status" value="1"/>
</dbReference>
<dbReference type="PANTHER" id="PTHR43000">
    <property type="entry name" value="DTDP-D-GLUCOSE 4,6-DEHYDRATASE-RELATED"/>
    <property type="match status" value="1"/>
</dbReference>
<reference evidence="4" key="1">
    <citation type="submission" date="2020-02" db="EMBL/GenBank/DDBJ databases">
        <authorList>
            <person name="Chen W.-M."/>
        </authorList>
    </citation>
    <scope>NUCLEOTIDE SEQUENCE</scope>
    <source>
        <strain evidence="4">NBD-18</strain>
    </source>
</reference>
<dbReference type="AlphaFoldDB" id="A0A6B2QZZ6"/>
<comment type="caution">
    <text evidence="4">The sequence shown here is derived from an EMBL/GenBank/DDBJ whole genome shotgun (WGS) entry which is preliminary data.</text>
</comment>
<dbReference type="InterPro" id="IPR001509">
    <property type="entry name" value="Epimerase_deHydtase"/>
</dbReference>
<organism evidence="4">
    <name type="scientific">Sheuella amnicola</name>
    <dbReference type="NCBI Taxonomy" id="2707330"/>
    <lineage>
        <taxon>Bacteria</taxon>
        <taxon>Pseudomonadati</taxon>
        <taxon>Pseudomonadota</taxon>
        <taxon>Betaproteobacteria</taxon>
        <taxon>Burkholderiales</taxon>
        <taxon>Alcaligenaceae</taxon>
        <taxon>Sheuella</taxon>
    </lineage>
</organism>
<accession>A0A6B2QZZ6</accession>
<evidence type="ECO:0000256" key="1">
    <source>
        <dbReference type="ARBA" id="ARBA00005125"/>
    </source>
</evidence>
<feature type="domain" description="NAD-dependent epimerase/dehydratase" evidence="3">
    <location>
        <begin position="8"/>
        <end position="248"/>
    </location>
</feature>
<evidence type="ECO:0000313" key="4">
    <source>
        <dbReference type="EMBL" id="NDY83473.1"/>
    </source>
</evidence>
<dbReference type="Pfam" id="PF01370">
    <property type="entry name" value="Epimerase"/>
    <property type="match status" value="1"/>
</dbReference>
<dbReference type="PRINTS" id="PR01713">
    <property type="entry name" value="NUCEPIMERASE"/>
</dbReference>